<dbReference type="Proteomes" id="UP001497623">
    <property type="component" value="Unassembled WGS sequence"/>
</dbReference>
<dbReference type="AlphaFoldDB" id="A0AAV2S2D9"/>
<keyword evidence="5" id="KW-0560">Oxidoreductase</keyword>
<evidence type="ECO:0008006" key="14">
    <source>
        <dbReference type="Google" id="ProtNLM"/>
    </source>
</evidence>
<feature type="domain" description="SCP2" evidence="10">
    <location>
        <begin position="444"/>
        <end position="537"/>
    </location>
</feature>
<dbReference type="FunFam" id="3.10.129.10:FF:000013">
    <property type="entry name" value="Peroxisomal multifunctional enzyme type 2"/>
    <property type="match status" value="1"/>
</dbReference>
<dbReference type="Gene3D" id="3.40.50.720">
    <property type="entry name" value="NAD(P)-binding Rossmann-like Domain"/>
    <property type="match status" value="2"/>
</dbReference>
<dbReference type="InterPro" id="IPR003033">
    <property type="entry name" value="SCP2_sterol-bd_dom"/>
</dbReference>
<keyword evidence="6" id="KW-0443">Lipid metabolism</keyword>
<evidence type="ECO:0000256" key="6">
    <source>
        <dbReference type="ARBA" id="ARBA00023098"/>
    </source>
</evidence>
<dbReference type="InterPro" id="IPR054357">
    <property type="entry name" value="MFE-2_N"/>
</dbReference>
<evidence type="ECO:0000313" key="13">
    <source>
        <dbReference type="Proteomes" id="UP001497623"/>
    </source>
</evidence>
<dbReference type="PANTHER" id="PTHR45024:SF2">
    <property type="entry name" value="SCP2 DOMAIN-CONTAINING PROTEIN"/>
    <property type="match status" value="1"/>
</dbReference>
<gene>
    <name evidence="12" type="ORF">MNOR_LOCUS32316</name>
</gene>
<sequence>NRMTEGILPPDLFEGMKPELIAPLVVYLCHDDCEENGGLFEAAGGWFGKYRWERTKGAVCRNTLSEMVSPEIVRDNFEKICDFNDANHPSSNAEATMALSMVLEDLRDNAGKVQPNNTSASASSSAVTGPLSAIGMTQEPQEFSYTEKDVTLYALGVGASTKDEDYLKFLFEGNEDFCALPTFIIVPSQACMFGEGGPLANCKTWTIDFTKVLHGEQYVEILKPLETSGTLTSTAKIADVIDKGSGAIAIIDIDTCDQNGEKVAFSQWATFVVGDGNFGGPRKSKIAVPLADPPARAPDAVDEFKTSVDQAALYRLSGDHNPLHIDPSFAAMGGFAEPILHGLCSYGIAARTILKHFGNNDPASFKAIKTRFAKPVLPGQTLVTEMWKEGSRIFYKCTVKETGKPCLTGGYVDLVSDFASVSESVSTTPQLVSDAVFQEMAARVTPDMVAKVKAMFQWNITVDKKEAQIWTVDLKQSGTVYQGPPAGGVKPDVTLTLEDQDMVDMVTGKLNSQKAFMSGKLKVKGNVMLTTKLSGLLNAQPKL</sequence>
<feature type="domain" description="Peroxisomal multifunctional enzyme type 2-like N-terminal" evidence="11">
    <location>
        <begin position="143"/>
        <end position="274"/>
    </location>
</feature>
<evidence type="ECO:0000259" key="11">
    <source>
        <dbReference type="Pfam" id="PF22622"/>
    </source>
</evidence>
<dbReference type="PANTHER" id="PTHR45024">
    <property type="entry name" value="DEHYDROGENASES, SHORT CHAIN"/>
    <property type="match status" value="1"/>
</dbReference>
<dbReference type="GO" id="GO:0018812">
    <property type="term" value="F:3-hydroxyacyl-CoA dehydratase activity"/>
    <property type="evidence" value="ECO:0007669"/>
    <property type="project" value="UniProtKB-ARBA"/>
</dbReference>
<accession>A0AAV2S2D9</accession>
<keyword evidence="13" id="KW-1185">Reference proteome</keyword>
<comment type="pathway">
    <text evidence="2">Lipid metabolism.</text>
</comment>
<evidence type="ECO:0000313" key="12">
    <source>
        <dbReference type="EMBL" id="CAL4159689.1"/>
    </source>
</evidence>
<comment type="subcellular location">
    <subcellularLocation>
        <location evidence="1">Peroxisome</location>
    </subcellularLocation>
</comment>
<dbReference type="InterPro" id="IPR029069">
    <property type="entry name" value="HotDog_dom_sf"/>
</dbReference>
<evidence type="ECO:0000256" key="7">
    <source>
        <dbReference type="ARBA" id="ARBA00023140"/>
    </source>
</evidence>
<evidence type="ECO:0000256" key="5">
    <source>
        <dbReference type="ARBA" id="ARBA00023002"/>
    </source>
</evidence>
<evidence type="ECO:0000256" key="4">
    <source>
        <dbReference type="ARBA" id="ARBA00022832"/>
    </source>
</evidence>
<evidence type="ECO:0000256" key="3">
    <source>
        <dbReference type="ARBA" id="ARBA00006484"/>
    </source>
</evidence>
<evidence type="ECO:0000256" key="8">
    <source>
        <dbReference type="ARBA" id="ARBA00023239"/>
    </source>
</evidence>
<dbReference type="Pfam" id="PF22622">
    <property type="entry name" value="MFE-2_hydrat-2_N"/>
    <property type="match status" value="1"/>
</dbReference>
<dbReference type="InterPro" id="IPR036527">
    <property type="entry name" value="SCP2_sterol-bd_dom_sf"/>
</dbReference>
<organism evidence="12 13">
    <name type="scientific">Meganyctiphanes norvegica</name>
    <name type="common">Northern krill</name>
    <name type="synonym">Thysanopoda norvegica</name>
    <dbReference type="NCBI Taxonomy" id="48144"/>
    <lineage>
        <taxon>Eukaryota</taxon>
        <taxon>Metazoa</taxon>
        <taxon>Ecdysozoa</taxon>
        <taxon>Arthropoda</taxon>
        <taxon>Crustacea</taxon>
        <taxon>Multicrustacea</taxon>
        <taxon>Malacostraca</taxon>
        <taxon>Eumalacostraca</taxon>
        <taxon>Eucarida</taxon>
        <taxon>Euphausiacea</taxon>
        <taxon>Euphausiidae</taxon>
        <taxon>Meganyctiphanes</taxon>
    </lineage>
</organism>
<dbReference type="InterPro" id="IPR051687">
    <property type="entry name" value="Peroxisomal_Beta-Oxidation"/>
</dbReference>
<reference evidence="12 13" key="1">
    <citation type="submission" date="2024-05" db="EMBL/GenBank/DDBJ databases">
        <authorList>
            <person name="Wallberg A."/>
        </authorList>
    </citation>
    <scope>NUCLEOTIDE SEQUENCE [LARGE SCALE GENOMIC DNA]</scope>
</reference>
<dbReference type="GO" id="GO:0005777">
    <property type="term" value="C:peroxisome"/>
    <property type="evidence" value="ECO:0007669"/>
    <property type="project" value="UniProtKB-SubCell"/>
</dbReference>
<feature type="domain" description="MaoC-like" evidence="9">
    <location>
        <begin position="293"/>
        <end position="404"/>
    </location>
</feature>
<name>A0AAV2S2D9_MEGNR</name>
<dbReference type="Gene3D" id="3.30.1050.10">
    <property type="entry name" value="SCP2 sterol-binding domain"/>
    <property type="match status" value="1"/>
</dbReference>
<evidence type="ECO:0000259" key="9">
    <source>
        <dbReference type="Pfam" id="PF01575"/>
    </source>
</evidence>
<keyword evidence="4" id="KW-0276">Fatty acid metabolism</keyword>
<keyword evidence="7" id="KW-0576">Peroxisome</keyword>
<keyword evidence="8" id="KW-0456">Lyase</keyword>
<comment type="caution">
    <text evidence="12">The sequence shown here is derived from an EMBL/GenBank/DDBJ whole genome shotgun (WGS) entry which is preliminary data.</text>
</comment>
<dbReference type="SUPFAM" id="SSF55718">
    <property type="entry name" value="SCP-like"/>
    <property type="match status" value="1"/>
</dbReference>
<comment type="similarity">
    <text evidence="3">Belongs to the short-chain dehydrogenases/reductases (SDR) family.</text>
</comment>
<evidence type="ECO:0000256" key="1">
    <source>
        <dbReference type="ARBA" id="ARBA00004275"/>
    </source>
</evidence>
<dbReference type="CDD" id="cd03448">
    <property type="entry name" value="HDE_HSD"/>
    <property type="match status" value="1"/>
</dbReference>
<evidence type="ECO:0000259" key="10">
    <source>
        <dbReference type="Pfam" id="PF02036"/>
    </source>
</evidence>
<dbReference type="GO" id="GO:0006631">
    <property type="term" value="P:fatty acid metabolic process"/>
    <property type="evidence" value="ECO:0007669"/>
    <property type="project" value="UniProtKB-KW"/>
</dbReference>
<dbReference type="GO" id="GO:0016491">
    <property type="term" value="F:oxidoreductase activity"/>
    <property type="evidence" value="ECO:0007669"/>
    <property type="project" value="UniProtKB-KW"/>
</dbReference>
<dbReference type="InterPro" id="IPR002539">
    <property type="entry name" value="MaoC-like_dom"/>
</dbReference>
<protein>
    <recommendedName>
        <fullName evidence="14">Peroxisomal multifunctional enzyme type 2</fullName>
    </recommendedName>
</protein>
<evidence type="ECO:0000256" key="2">
    <source>
        <dbReference type="ARBA" id="ARBA00005189"/>
    </source>
</evidence>
<proteinExistence type="inferred from homology"/>
<feature type="non-terminal residue" evidence="12">
    <location>
        <position position="1"/>
    </location>
</feature>
<dbReference type="Pfam" id="PF02036">
    <property type="entry name" value="SCP2"/>
    <property type="match status" value="1"/>
</dbReference>
<dbReference type="EMBL" id="CAXKWB010043687">
    <property type="protein sequence ID" value="CAL4159689.1"/>
    <property type="molecule type" value="Genomic_DNA"/>
</dbReference>
<dbReference type="Pfam" id="PF01575">
    <property type="entry name" value="MaoC_dehydratas"/>
    <property type="match status" value="1"/>
</dbReference>
<dbReference type="SUPFAM" id="SSF54637">
    <property type="entry name" value="Thioesterase/thiol ester dehydrase-isomerase"/>
    <property type="match status" value="2"/>
</dbReference>
<dbReference type="Gene3D" id="3.10.129.10">
    <property type="entry name" value="Hotdog Thioesterase"/>
    <property type="match status" value="1"/>
</dbReference>